<dbReference type="EMBL" id="MCFK01006422">
    <property type="protein sequence ID" value="RKF58956.1"/>
    <property type="molecule type" value="Genomic_DNA"/>
</dbReference>
<gene>
    <name evidence="3" type="ORF">OnM2_064060</name>
</gene>
<organism evidence="3 4">
    <name type="scientific">Erysiphe neolycopersici</name>
    <dbReference type="NCBI Taxonomy" id="212602"/>
    <lineage>
        <taxon>Eukaryota</taxon>
        <taxon>Fungi</taxon>
        <taxon>Dikarya</taxon>
        <taxon>Ascomycota</taxon>
        <taxon>Pezizomycotina</taxon>
        <taxon>Leotiomycetes</taxon>
        <taxon>Erysiphales</taxon>
        <taxon>Erysiphaceae</taxon>
        <taxon>Erysiphe</taxon>
    </lineage>
</organism>
<dbReference type="OrthoDB" id="5575722at2759"/>
<dbReference type="InterPro" id="IPR028163">
    <property type="entry name" value="HAUS_6_N"/>
</dbReference>
<accession>A0A420HNG1</accession>
<feature type="region of interest" description="Disordered" evidence="1">
    <location>
        <begin position="562"/>
        <end position="618"/>
    </location>
</feature>
<feature type="region of interest" description="Disordered" evidence="1">
    <location>
        <begin position="475"/>
        <end position="541"/>
    </location>
</feature>
<evidence type="ECO:0000256" key="1">
    <source>
        <dbReference type="SAM" id="MobiDB-lite"/>
    </source>
</evidence>
<name>A0A420HNG1_9PEZI</name>
<dbReference type="AlphaFoldDB" id="A0A420HNG1"/>
<keyword evidence="4" id="KW-1185">Reference proteome</keyword>
<feature type="compositionally biased region" description="Polar residues" evidence="1">
    <location>
        <begin position="589"/>
        <end position="618"/>
    </location>
</feature>
<proteinExistence type="predicted"/>
<dbReference type="Proteomes" id="UP000286134">
    <property type="component" value="Unassembled WGS sequence"/>
</dbReference>
<evidence type="ECO:0000313" key="3">
    <source>
        <dbReference type="EMBL" id="RKF58956.1"/>
    </source>
</evidence>
<feature type="domain" description="HAUS augmin-like complex subunit 6 N-terminal" evidence="2">
    <location>
        <begin position="47"/>
        <end position="271"/>
    </location>
</feature>
<dbReference type="STRING" id="212602.A0A420HNG1"/>
<reference evidence="3 4" key="1">
    <citation type="journal article" date="2018" name="BMC Genomics">
        <title>Comparative genome analyses reveal sequence features reflecting distinct modes of host-adaptation between dicot and monocot powdery mildew.</title>
        <authorList>
            <person name="Wu Y."/>
            <person name="Ma X."/>
            <person name="Pan Z."/>
            <person name="Kale S.D."/>
            <person name="Song Y."/>
            <person name="King H."/>
            <person name="Zhang Q."/>
            <person name="Presley C."/>
            <person name="Deng X."/>
            <person name="Wei C.I."/>
            <person name="Xiao S."/>
        </authorList>
    </citation>
    <scope>NUCLEOTIDE SEQUENCE [LARGE SCALE GENOMIC DNA]</scope>
    <source>
        <strain evidence="3">UMSG2</strain>
    </source>
</reference>
<feature type="compositionally biased region" description="Low complexity" evidence="1">
    <location>
        <begin position="562"/>
        <end position="576"/>
    </location>
</feature>
<comment type="caution">
    <text evidence="3">The sequence shown here is derived from an EMBL/GenBank/DDBJ whole genome shotgun (WGS) entry which is preliminary data.</text>
</comment>
<feature type="compositionally biased region" description="Basic and acidic residues" evidence="1">
    <location>
        <begin position="493"/>
        <end position="516"/>
    </location>
</feature>
<dbReference type="Pfam" id="PF14661">
    <property type="entry name" value="HAUS6_N"/>
    <property type="match status" value="1"/>
</dbReference>
<feature type="compositionally biased region" description="Polar residues" evidence="1">
    <location>
        <begin position="529"/>
        <end position="541"/>
    </location>
</feature>
<evidence type="ECO:0000259" key="2">
    <source>
        <dbReference type="Pfam" id="PF14661"/>
    </source>
</evidence>
<sequence>MSTSLTRAPSLGTRNRRVPTSLHVTATTETTDLRDYHHPGPSNVTLFITNLRLLNLDLREDWPDIRPHTFSTKNGQQNQRHRIRCVEWALYQLFNILDPEIACTKLRPFFPPLEPLQSLNLRSALLRCLDQAKKNGTLGQDLMIRKTMLDECKGEKLEELLANLSHVVLKKTLSDTNGQEHEAIALRLALENLSYKGETKLISSLIYAHKVSLCQHLREKDQWRVKFRNFSELLNSIEFRLEMKNEKLKNRIHAKTYQHHTSEKELRLLQDKTRASCSQNLKWMQNILCGEASTKREPHLTFRFNDIWDHALNGTLRKIENEMEPTLLEQLDKRLQEQDNRLARWRDLENKLASSTNFSTEEEFCKISKKRESIDLNFTQHQNLQLGYTEFNESPLCDSIILKEYNQLIDNLRFELDEVEKNAIQKDQFTKIKNRIEIKEEETSIGKNFPASVEIIEDQDPCYSVINSKSQLPVEDTTSKVANTDRISKIPKFSKEQRPKFNHSNHEISRSDETKVRKTSYTRPKEQSNETLQPQDSNLLTRNVDNFKEELDLARQILDDISSFSPSPKKSSIPPSLVERTRLSMARTPHSQILKTSDETNSNNSVSDAKSLAATKTSQLEVESDSYANLVQRTRNSMAGFEAAQKKAQLDRRNSIKEEKKNQRKLCHLKKVEEKTTISLENNTSAIEFIEGDHDYESIFKSRPKIKTSPIISSRGSWHNDEHD</sequence>
<evidence type="ECO:0000313" key="4">
    <source>
        <dbReference type="Proteomes" id="UP000286134"/>
    </source>
</evidence>
<protein>
    <recommendedName>
        <fullName evidence="2">HAUS augmin-like complex subunit 6 N-terminal domain-containing protein</fullName>
    </recommendedName>
</protein>